<evidence type="ECO:0000256" key="4">
    <source>
        <dbReference type="ARBA" id="ARBA00023163"/>
    </source>
</evidence>
<dbReference type="Proteomes" id="UP000005940">
    <property type="component" value="Chromosome"/>
</dbReference>
<proteinExistence type="inferred from homology"/>
<keyword evidence="6" id="KW-1185">Reference proteome</keyword>
<dbReference type="InterPro" id="IPR000847">
    <property type="entry name" value="LysR_HTH_N"/>
</dbReference>
<keyword evidence="3" id="KW-0238">DNA-binding</keyword>
<dbReference type="RefSeq" id="WP_006348634.1">
    <property type="nucleotide sequence ID" value="NZ_CP029159.1"/>
</dbReference>
<dbReference type="GO" id="GO:0003700">
    <property type="term" value="F:DNA-binding transcription factor activity"/>
    <property type="evidence" value="ECO:0007669"/>
    <property type="project" value="InterPro"/>
</dbReference>
<dbReference type="GO" id="GO:0032993">
    <property type="term" value="C:protein-DNA complex"/>
    <property type="evidence" value="ECO:0007669"/>
    <property type="project" value="TreeGrafter"/>
</dbReference>
<evidence type="ECO:0000256" key="3">
    <source>
        <dbReference type="ARBA" id="ARBA00023125"/>
    </source>
</evidence>
<dbReference type="Pfam" id="PF03466">
    <property type="entry name" value="LysR_substrate"/>
    <property type="match status" value="1"/>
</dbReference>
<dbReference type="PANTHER" id="PTHR30346:SF0">
    <property type="entry name" value="HCA OPERON TRANSCRIPTIONAL ACTIVATOR HCAR"/>
    <property type="match status" value="1"/>
</dbReference>
<gene>
    <name evidence="5" type="ORF">STSU_020690</name>
</gene>
<organism evidence="5 6">
    <name type="scientific">Streptomyces tsukubensis (strain DSM 42081 / NBRC 108919 / NRRL 18488 / 9993)</name>
    <dbReference type="NCBI Taxonomy" id="1114943"/>
    <lineage>
        <taxon>Bacteria</taxon>
        <taxon>Bacillati</taxon>
        <taxon>Actinomycetota</taxon>
        <taxon>Actinomycetes</taxon>
        <taxon>Kitasatosporales</taxon>
        <taxon>Streptomycetaceae</taxon>
        <taxon>Streptomyces</taxon>
    </lineage>
</organism>
<sequence>MELRDIEIFLTLSEELHFGRTAERLHVSAARISQAIKKQERSIGAKLFERTSRRVQLTPVGEQLRGDLRPVFQNLKTSVDRARLTAQGKTDVLKIGLMVTNGHELRHFWDAFRSQHPQWGLRLSHNGYMDPFARLRNGEIDLLLSWLPVEEPDLTVGPVLFMEPRVALVSTDHRLAGCSSVTVEAFADHGVVGPDGPQPDYFEDAFVPFSAPSNRAIERKFRVTTLDQMYTLVADGEVIHLLGNQVTRYYARPDVTYVPVRGLPLLKWGLVRRSDDDSPMVRAFERMARGLGTMSL</sequence>
<dbReference type="InterPro" id="IPR036390">
    <property type="entry name" value="WH_DNA-bd_sf"/>
</dbReference>
<evidence type="ECO:0000256" key="2">
    <source>
        <dbReference type="ARBA" id="ARBA00023015"/>
    </source>
</evidence>
<dbReference type="Gene3D" id="3.40.190.10">
    <property type="entry name" value="Periplasmic binding protein-like II"/>
    <property type="match status" value="2"/>
</dbReference>
<dbReference type="SUPFAM" id="SSF53850">
    <property type="entry name" value="Periplasmic binding protein-like II"/>
    <property type="match status" value="1"/>
</dbReference>
<dbReference type="GO" id="GO:0003677">
    <property type="term" value="F:DNA binding"/>
    <property type="evidence" value="ECO:0007669"/>
    <property type="project" value="UniProtKB-KW"/>
</dbReference>
<dbReference type="SUPFAM" id="SSF46785">
    <property type="entry name" value="Winged helix' DNA-binding domain"/>
    <property type="match status" value="1"/>
</dbReference>
<dbReference type="FunFam" id="1.10.10.10:FF:000001">
    <property type="entry name" value="LysR family transcriptional regulator"/>
    <property type="match status" value="1"/>
</dbReference>
<dbReference type="PANTHER" id="PTHR30346">
    <property type="entry name" value="TRANSCRIPTIONAL DUAL REGULATOR HCAR-RELATED"/>
    <property type="match status" value="1"/>
</dbReference>
<dbReference type="Pfam" id="PF00126">
    <property type="entry name" value="HTH_1"/>
    <property type="match status" value="1"/>
</dbReference>
<keyword evidence="2" id="KW-0805">Transcription regulation</keyword>
<reference evidence="5 6" key="1">
    <citation type="journal article" date="2012" name="J. Bacteriol.">
        <title>Draft genome of Streptomyces tsukubaensis NRRL 18488, the producer of the clinically important immunosuppressant tacrolimus (FK506).</title>
        <authorList>
            <person name="Barreiro C."/>
            <person name="Prieto C."/>
            <person name="Sola-Landa A."/>
            <person name="Solera E."/>
            <person name="Martinez-Castro M."/>
            <person name="Perez-Redondo R."/>
            <person name="Garcia-Estrada C."/>
            <person name="Aparicio J.F."/>
            <person name="Fernandez-Martinez L.T."/>
            <person name="Santos-Aberturas J."/>
            <person name="Salehi-Najafabadi Z."/>
            <person name="Rodriguez-Garcia A."/>
            <person name="Tauch A."/>
            <person name="Martin J.F."/>
        </authorList>
    </citation>
    <scope>NUCLEOTIDE SEQUENCE [LARGE SCALE GENOMIC DNA]</scope>
    <source>
        <strain evidence="6">DSM 42081 / NBRC 108919 / NRRL 18488 / 9993</strain>
    </source>
</reference>
<comment type="similarity">
    <text evidence="1">Belongs to the LysR transcriptional regulatory family.</text>
</comment>
<dbReference type="Gene3D" id="1.10.10.10">
    <property type="entry name" value="Winged helix-like DNA-binding domain superfamily/Winged helix DNA-binding domain"/>
    <property type="match status" value="1"/>
</dbReference>
<protein>
    <submittedName>
        <fullName evidence="5">LysR family transcriptional regulator</fullName>
    </submittedName>
</protein>
<accession>I2N0D6</accession>
<dbReference type="PROSITE" id="PS50931">
    <property type="entry name" value="HTH_LYSR"/>
    <property type="match status" value="1"/>
</dbReference>
<evidence type="ECO:0000313" key="5">
    <source>
        <dbReference type="EMBL" id="QKM69223.1"/>
    </source>
</evidence>
<dbReference type="InterPro" id="IPR036388">
    <property type="entry name" value="WH-like_DNA-bd_sf"/>
</dbReference>
<dbReference type="AlphaFoldDB" id="I2N0D6"/>
<name>I2N0D6_STRT9</name>
<evidence type="ECO:0000313" key="6">
    <source>
        <dbReference type="Proteomes" id="UP000005940"/>
    </source>
</evidence>
<evidence type="ECO:0000256" key="1">
    <source>
        <dbReference type="ARBA" id="ARBA00009437"/>
    </source>
</evidence>
<dbReference type="InterPro" id="IPR005119">
    <property type="entry name" value="LysR_subst-bd"/>
</dbReference>
<dbReference type="EMBL" id="CP029159">
    <property type="protein sequence ID" value="QKM69223.1"/>
    <property type="molecule type" value="Genomic_DNA"/>
</dbReference>
<keyword evidence="4" id="KW-0804">Transcription</keyword>